<dbReference type="OrthoDB" id="2328241at2"/>
<evidence type="ECO:0000256" key="4">
    <source>
        <dbReference type="ARBA" id="ARBA00023136"/>
    </source>
</evidence>
<dbReference type="Pfam" id="PF09685">
    <property type="entry name" value="MamF_MmsF"/>
    <property type="match status" value="1"/>
</dbReference>
<dbReference type="RefSeq" id="WP_033674070.1">
    <property type="nucleotide sequence ID" value="NZ_JOTM01000005.1"/>
</dbReference>
<comment type="subcellular location">
    <subcellularLocation>
        <location evidence="1">Membrane</location>
        <topology evidence="1">Multi-pass membrane protein</topology>
    </subcellularLocation>
</comment>
<evidence type="ECO:0000256" key="3">
    <source>
        <dbReference type="ARBA" id="ARBA00022989"/>
    </source>
</evidence>
<gene>
    <name evidence="6" type="ORF">BAGA_23885</name>
</gene>
<evidence type="ECO:0000256" key="1">
    <source>
        <dbReference type="ARBA" id="ARBA00004141"/>
    </source>
</evidence>
<reference evidence="6 7" key="1">
    <citation type="submission" date="2014-06" db="EMBL/GenBank/DDBJ databases">
        <title>Draft genome sequence of Bacillus gaemokensis JCM 15801 (MCCC 1A00707).</title>
        <authorList>
            <person name="Lai Q."/>
            <person name="Liu Y."/>
            <person name="Shao Z."/>
        </authorList>
    </citation>
    <scope>NUCLEOTIDE SEQUENCE [LARGE SCALE GENOMIC DNA]</scope>
    <source>
        <strain evidence="6 7">JCM 15801</strain>
    </source>
</reference>
<evidence type="ECO:0000256" key="5">
    <source>
        <dbReference type="SAM" id="Phobius"/>
    </source>
</evidence>
<accession>A0A073KDV3</accession>
<comment type="caution">
    <text evidence="6">The sequence shown here is derived from an EMBL/GenBank/DDBJ whole genome shotgun (WGS) entry which is preliminary data.</text>
</comment>
<dbReference type="EMBL" id="JOTM01000005">
    <property type="protein sequence ID" value="KEK24706.1"/>
    <property type="molecule type" value="Genomic_DNA"/>
</dbReference>
<feature type="transmembrane region" description="Helical" evidence="5">
    <location>
        <begin position="72"/>
        <end position="93"/>
    </location>
</feature>
<dbReference type="Proteomes" id="UP000027778">
    <property type="component" value="Unassembled WGS sequence"/>
</dbReference>
<sequence length="105" mass="11581">MKGNNILSSLCYFSIFFAPFLLPIIVYFIAEDDVKYHAKKALWTHIFPYAILIGGLALSGVFGLSFGESASVGIGMIATYVTFAVVGIYYFIWNIVKGVRVLKTA</sequence>
<evidence type="ECO:0000313" key="7">
    <source>
        <dbReference type="Proteomes" id="UP000027778"/>
    </source>
</evidence>
<keyword evidence="3 5" id="KW-1133">Transmembrane helix</keyword>
<keyword evidence="7" id="KW-1185">Reference proteome</keyword>
<dbReference type="eggNOG" id="ENOG5032VBI">
    <property type="taxonomic scope" value="Bacteria"/>
</dbReference>
<feature type="transmembrane region" description="Helical" evidence="5">
    <location>
        <begin position="42"/>
        <end position="66"/>
    </location>
</feature>
<organism evidence="6 7">
    <name type="scientific">Bacillus gaemokensis</name>
    <dbReference type="NCBI Taxonomy" id="574375"/>
    <lineage>
        <taxon>Bacteria</taxon>
        <taxon>Bacillati</taxon>
        <taxon>Bacillota</taxon>
        <taxon>Bacilli</taxon>
        <taxon>Bacillales</taxon>
        <taxon>Bacillaceae</taxon>
        <taxon>Bacillus</taxon>
        <taxon>Bacillus cereus group</taxon>
    </lineage>
</organism>
<evidence type="ECO:0000256" key="2">
    <source>
        <dbReference type="ARBA" id="ARBA00022692"/>
    </source>
</evidence>
<evidence type="ECO:0000313" key="6">
    <source>
        <dbReference type="EMBL" id="KEK24706.1"/>
    </source>
</evidence>
<dbReference type="InterPro" id="IPR019109">
    <property type="entry name" value="MamF_MmsF"/>
</dbReference>
<protein>
    <submittedName>
        <fullName evidence="6">Membrane protein</fullName>
    </submittedName>
</protein>
<dbReference type="AlphaFoldDB" id="A0A073KDV3"/>
<proteinExistence type="predicted"/>
<keyword evidence="4 5" id="KW-0472">Membrane</keyword>
<name>A0A073KDV3_9BACI</name>
<keyword evidence="2 5" id="KW-0812">Transmembrane</keyword>
<feature type="transmembrane region" description="Helical" evidence="5">
    <location>
        <begin position="6"/>
        <end position="30"/>
    </location>
</feature>
<dbReference type="STRING" id="574375.AZF08_09015"/>